<dbReference type="Gene3D" id="2.130.10.10">
    <property type="entry name" value="YVTN repeat-like/Quinoprotein amine dehydrogenase"/>
    <property type="match status" value="1"/>
</dbReference>
<gene>
    <name evidence="5" type="primary">HET-E1_1</name>
    <name evidence="5" type="ORF">LHYA1_G006770</name>
</gene>
<dbReference type="Pfam" id="PF24883">
    <property type="entry name" value="NPHP3_N"/>
    <property type="match status" value="1"/>
</dbReference>
<proteinExistence type="predicted"/>
<dbReference type="PROSITE" id="PS50082">
    <property type="entry name" value="WD_REPEATS_2"/>
    <property type="match status" value="1"/>
</dbReference>
<feature type="repeat" description="WD" evidence="2">
    <location>
        <begin position="817"/>
        <end position="842"/>
    </location>
</feature>
<dbReference type="SUPFAM" id="SSF50998">
    <property type="entry name" value="Quinoprotein alcohol dehydrogenase-like"/>
    <property type="match status" value="1"/>
</dbReference>
<dbReference type="PANTHER" id="PTHR10622">
    <property type="entry name" value="HET DOMAIN-CONTAINING PROTEIN"/>
    <property type="match status" value="1"/>
</dbReference>
<dbReference type="AlphaFoldDB" id="A0A8H8QX73"/>
<dbReference type="InterPro" id="IPR010730">
    <property type="entry name" value="HET"/>
</dbReference>
<evidence type="ECO:0000259" key="4">
    <source>
        <dbReference type="Pfam" id="PF24883"/>
    </source>
</evidence>
<name>A0A8H8QX73_9HELO</name>
<feature type="domain" description="Heterokaryon incompatibility" evidence="3">
    <location>
        <begin position="24"/>
        <end position="113"/>
    </location>
</feature>
<dbReference type="InterPro" id="IPR011047">
    <property type="entry name" value="Quinoprotein_ADH-like_sf"/>
</dbReference>
<dbReference type="InterPro" id="IPR015943">
    <property type="entry name" value="WD40/YVTN_repeat-like_dom_sf"/>
</dbReference>
<evidence type="ECO:0000313" key="5">
    <source>
        <dbReference type="EMBL" id="TVY23810.1"/>
    </source>
</evidence>
<dbReference type="EMBL" id="QGMH01000161">
    <property type="protein sequence ID" value="TVY23810.1"/>
    <property type="molecule type" value="Genomic_DNA"/>
</dbReference>
<accession>A0A8H8QX73</accession>
<dbReference type="InterPro" id="IPR001680">
    <property type="entry name" value="WD40_rpt"/>
</dbReference>
<feature type="domain" description="Nephrocystin 3-like N-terminal" evidence="4">
    <location>
        <begin position="259"/>
        <end position="419"/>
    </location>
</feature>
<organism evidence="5 6">
    <name type="scientific">Lachnellula hyalina</name>
    <dbReference type="NCBI Taxonomy" id="1316788"/>
    <lineage>
        <taxon>Eukaryota</taxon>
        <taxon>Fungi</taxon>
        <taxon>Dikarya</taxon>
        <taxon>Ascomycota</taxon>
        <taxon>Pezizomycotina</taxon>
        <taxon>Leotiomycetes</taxon>
        <taxon>Helotiales</taxon>
        <taxon>Lachnaceae</taxon>
        <taxon>Lachnellula</taxon>
    </lineage>
</organism>
<dbReference type="Pfam" id="PF06985">
    <property type="entry name" value="HET"/>
    <property type="match status" value="1"/>
</dbReference>
<comment type="caution">
    <text evidence="5">The sequence shown here is derived from an EMBL/GenBank/DDBJ whole genome shotgun (WGS) entry which is preliminary data.</text>
</comment>
<keyword evidence="2" id="KW-0853">WD repeat</keyword>
<keyword evidence="1" id="KW-0677">Repeat</keyword>
<evidence type="ECO:0000259" key="3">
    <source>
        <dbReference type="Pfam" id="PF06985"/>
    </source>
</evidence>
<dbReference type="SUPFAM" id="SSF52540">
    <property type="entry name" value="P-loop containing nucleoside triphosphate hydrolases"/>
    <property type="match status" value="1"/>
</dbReference>
<sequence length="842" mass="96017">MRLLEYLGDERFSLKEFFADVPPYAILSHTWGLEEVTFKDMIERTGRSKTGFDKIRFCGEQARRDGWQYFWVDTCCIDKSNAVELQEAINSMFRWYQNAVKCYVYLLDVSTKKRKANNLFTEYTWELAFRSSKWFTRGWTLQELVAPTSVEFFSKDRELLGDKRSLERLIHEITRIAVPALRGEPLLQFDIEVRLSWAKDRKTTREEDKAYSLFGIFDIQIPLLYELDRLPSAAGAAFNSFDRQQDSTCLPDTRVDLLQEICDWADGEDGRCIFWLNGLAGTGKSTIARTIAQRYCKEERLGASFFFSRGGGDVSHAGKFFTSIAVQLANNIPSLRHNVCDAISHRKDIASQSFRDQWSQLVLLPLSKLGGGSSSSSYVLVIDALDECDKDEHIRMVLHLLAEARTLRTTRLRVLLTSRPEIPIRHGFYQIPDFQHQDFILHNVLSTIINHDISLFLEYSLGIVRQEWALGADWPGEVVLKQLVLHACGLFIWAATACRFICEGKGFARKRLDTILKGSSRSTTAPDKHLDEIYLTVLNHSISSRYSDEEKEEVCDMLEHTLGSVVVLLSPLSASSLSKLLHLPKEDINRTFEDLYAILDIPKDPTRPLRLHHPSFRDFLLNKDRCGDFWVDENKAHQILATSCIQLMSRTLKKDICKVHAPSSQASQVKSSRLQNYLPPEVQYACLYWVQHLQWSGSQAHDGEEAHRFLQAHLLHWLEALGWMGKTSEGVQVILSLEANISVNESPNLYALIHDAKRFALYNRSVIEQAPLQLYCSALIFAPGNSVVRMMFEGYIPDWIQLKSRVQAHWNAALQTLEGHTASVTSIAFSPDGKQVVSGSDD</sequence>
<protein>
    <submittedName>
        <fullName evidence="5">Vegetative incompatibility protein HET-E-1</fullName>
    </submittedName>
</protein>
<dbReference type="InterPro" id="IPR056884">
    <property type="entry name" value="NPHP3-like_N"/>
</dbReference>
<evidence type="ECO:0000256" key="1">
    <source>
        <dbReference type="ARBA" id="ARBA00022737"/>
    </source>
</evidence>
<dbReference type="Pfam" id="PF00400">
    <property type="entry name" value="WD40"/>
    <property type="match status" value="1"/>
</dbReference>
<dbReference type="Gene3D" id="3.40.50.300">
    <property type="entry name" value="P-loop containing nucleotide triphosphate hydrolases"/>
    <property type="match status" value="1"/>
</dbReference>
<reference evidence="5 6" key="1">
    <citation type="submission" date="2018-05" db="EMBL/GenBank/DDBJ databases">
        <title>Genome sequencing and assembly of the regulated plant pathogen Lachnellula willkommii and related sister species for the development of diagnostic species identification markers.</title>
        <authorList>
            <person name="Giroux E."/>
            <person name="Bilodeau G."/>
        </authorList>
    </citation>
    <scope>NUCLEOTIDE SEQUENCE [LARGE SCALE GENOMIC DNA]</scope>
    <source>
        <strain evidence="5 6">CBS 185.66</strain>
    </source>
</reference>
<dbReference type="OrthoDB" id="674604at2759"/>
<feature type="non-terminal residue" evidence="5">
    <location>
        <position position="1"/>
    </location>
</feature>
<dbReference type="Proteomes" id="UP000431533">
    <property type="component" value="Unassembled WGS sequence"/>
</dbReference>
<keyword evidence="6" id="KW-1185">Reference proteome</keyword>
<evidence type="ECO:0000313" key="6">
    <source>
        <dbReference type="Proteomes" id="UP000431533"/>
    </source>
</evidence>
<dbReference type="PANTHER" id="PTHR10622:SF11">
    <property type="entry name" value="HET-DOMAIN-CONTAINING PROTEIN"/>
    <property type="match status" value="1"/>
</dbReference>
<dbReference type="InterPro" id="IPR027417">
    <property type="entry name" value="P-loop_NTPase"/>
</dbReference>
<evidence type="ECO:0000256" key="2">
    <source>
        <dbReference type="PROSITE-ProRule" id="PRU00221"/>
    </source>
</evidence>
<dbReference type="PROSITE" id="PS50294">
    <property type="entry name" value="WD_REPEATS_REGION"/>
    <property type="match status" value="1"/>
</dbReference>
<dbReference type="RefSeq" id="XP_031002598.1">
    <property type="nucleotide sequence ID" value="XM_031151704.1"/>
</dbReference>
<dbReference type="GeneID" id="41986968"/>